<dbReference type="EMBL" id="FRCA01000001">
    <property type="protein sequence ID" value="SHL50745.1"/>
    <property type="molecule type" value="Genomic_DNA"/>
</dbReference>
<dbReference type="Gene3D" id="3.30.70.1400">
    <property type="entry name" value="Aminomethyltransferase beta-barrel domains"/>
    <property type="match status" value="1"/>
</dbReference>
<accession>A0A1M7B6V2</accession>
<evidence type="ECO:0000256" key="1">
    <source>
        <dbReference type="SAM" id="MobiDB-lite"/>
    </source>
</evidence>
<evidence type="ECO:0000313" key="2">
    <source>
        <dbReference type="EMBL" id="GEN22120.1"/>
    </source>
</evidence>
<dbReference type="EMBL" id="BJXU01000003">
    <property type="protein sequence ID" value="GEN22120.1"/>
    <property type="molecule type" value="Genomic_DNA"/>
</dbReference>
<name>A0A1M7B6V2_9GAMM</name>
<gene>
    <name evidence="2" type="ORF">HCU01_00690</name>
    <name evidence="3" type="ORF">SAMN05660971_00782</name>
</gene>
<sequence>MTTWITTHGGRLSSPSDVEFDTPDPARTALERTVAIPLAHLGILDVRGPDSIRFLQGQTSAQLNLIDGHFAPLTAFCSVKGRVVANAQLLRVGEDHFRLILDRSLVEPLAQHLGRFAAFYKAELEPNPDIALIGIMGPESAALTEVDCDLNAPGVWHQANSNGTIALGYPGPQPRYLIMVPGPQADALFERLLKQCVAVGNAIWKLTDIQSGLHFITNEQQDTWLPQMLNWEAQAGISFKKGCYTGQEVVARAHFRGQVKKRLFRAQVEGSEMISIGSQVTNTDDKRVGEIIACQQDAYGQSEVLAVLNISAEDMNLSFEGRRMQLLKLPYSIERLDPESLAPPGQS</sequence>
<dbReference type="OrthoDB" id="9796287at2"/>
<dbReference type="NCBIfam" id="TIGR03317">
    <property type="entry name" value="ygfZ_signature"/>
    <property type="match status" value="1"/>
</dbReference>
<reference evidence="3 4" key="1">
    <citation type="submission" date="2016-11" db="EMBL/GenBank/DDBJ databases">
        <authorList>
            <person name="Jaros S."/>
            <person name="Januszkiewicz K."/>
            <person name="Wedrychowicz H."/>
        </authorList>
    </citation>
    <scope>NUCLEOTIDE SEQUENCE [LARGE SCALE GENOMIC DNA]</scope>
    <source>
        <strain evidence="3 4">DSM 4740</strain>
    </source>
</reference>
<keyword evidence="5" id="KW-1185">Reference proteome</keyword>
<dbReference type="Gene3D" id="2.40.30.160">
    <property type="match status" value="1"/>
</dbReference>
<dbReference type="Proteomes" id="UP000184123">
    <property type="component" value="Unassembled WGS sequence"/>
</dbReference>
<dbReference type="STRING" id="44933.SAMN05660971_00782"/>
<dbReference type="InterPro" id="IPR045179">
    <property type="entry name" value="YgfZ/GcvT"/>
</dbReference>
<protein>
    <submittedName>
        <fullName evidence="2">tRNA-modifying protein YgfZ</fullName>
    </submittedName>
</protein>
<dbReference type="InterPro" id="IPR017703">
    <property type="entry name" value="YgfZ/GCV_T_CS"/>
</dbReference>
<dbReference type="Gene3D" id="3.30.70.1630">
    <property type="match status" value="1"/>
</dbReference>
<feature type="region of interest" description="Disordered" evidence="1">
    <location>
        <begin position="1"/>
        <end position="20"/>
    </location>
</feature>
<dbReference type="GO" id="GO:0016226">
    <property type="term" value="P:iron-sulfur cluster assembly"/>
    <property type="evidence" value="ECO:0007669"/>
    <property type="project" value="TreeGrafter"/>
</dbReference>
<dbReference type="PANTHER" id="PTHR22602:SF0">
    <property type="entry name" value="TRANSFERASE CAF17, MITOCHONDRIAL-RELATED"/>
    <property type="match status" value="1"/>
</dbReference>
<proteinExistence type="predicted"/>
<dbReference type="RefSeq" id="WP_084541694.1">
    <property type="nucleotide sequence ID" value="NZ_BJXU01000003.1"/>
</dbReference>
<dbReference type="InterPro" id="IPR029043">
    <property type="entry name" value="GcvT/YgfZ_C"/>
</dbReference>
<reference evidence="2 5" key="2">
    <citation type="submission" date="2019-07" db="EMBL/GenBank/DDBJ databases">
        <title>Whole genome shotgun sequence of Halomonas cupida NBRC 102219.</title>
        <authorList>
            <person name="Hosoyama A."/>
            <person name="Uohara A."/>
            <person name="Ohji S."/>
            <person name="Ichikawa N."/>
        </authorList>
    </citation>
    <scope>NUCLEOTIDE SEQUENCE [LARGE SCALE GENOMIC DNA]</scope>
    <source>
        <strain evidence="2 5">NBRC 102219</strain>
    </source>
</reference>
<dbReference type="SUPFAM" id="SSF101790">
    <property type="entry name" value="Aminomethyltransferase beta-barrel domain"/>
    <property type="match status" value="1"/>
</dbReference>
<evidence type="ECO:0000313" key="3">
    <source>
        <dbReference type="EMBL" id="SHL50745.1"/>
    </source>
</evidence>
<dbReference type="PANTHER" id="PTHR22602">
    <property type="entry name" value="TRANSFERASE CAF17, MITOCHONDRIAL-RELATED"/>
    <property type="match status" value="1"/>
</dbReference>
<dbReference type="SUPFAM" id="SSF103025">
    <property type="entry name" value="Folate-binding domain"/>
    <property type="match status" value="1"/>
</dbReference>
<dbReference type="Proteomes" id="UP000321726">
    <property type="component" value="Unassembled WGS sequence"/>
</dbReference>
<dbReference type="AlphaFoldDB" id="A0A1M7B6V2"/>
<evidence type="ECO:0000313" key="4">
    <source>
        <dbReference type="Proteomes" id="UP000184123"/>
    </source>
</evidence>
<organism evidence="3 4">
    <name type="scientific">Halomonas cupida</name>
    <dbReference type="NCBI Taxonomy" id="44933"/>
    <lineage>
        <taxon>Bacteria</taxon>
        <taxon>Pseudomonadati</taxon>
        <taxon>Pseudomonadota</taxon>
        <taxon>Gammaproteobacteria</taxon>
        <taxon>Oceanospirillales</taxon>
        <taxon>Halomonadaceae</taxon>
        <taxon>Halomonas</taxon>
    </lineage>
</organism>
<evidence type="ECO:0000313" key="5">
    <source>
        <dbReference type="Proteomes" id="UP000321726"/>
    </source>
</evidence>